<proteinExistence type="predicted"/>
<evidence type="ECO:0000313" key="2">
    <source>
        <dbReference type="EMBL" id="RXH06414.1"/>
    </source>
</evidence>
<evidence type="ECO:0000313" key="4">
    <source>
        <dbReference type="Proteomes" id="UP000290401"/>
    </source>
</evidence>
<dbReference type="AlphaFoldDB" id="A0AAE5X4B2"/>
<name>A0AAE5X4B2_9BRAD</name>
<evidence type="ECO:0000313" key="1">
    <source>
        <dbReference type="EMBL" id="QAU48423.1"/>
    </source>
</evidence>
<reference evidence="2 4" key="2">
    <citation type="submission" date="2018-10" db="EMBL/GenBank/DDBJ databases">
        <title>Bradyrhizobium sp. nov., effective nodules isolated from peanut in China.</title>
        <authorList>
            <person name="Li Y."/>
        </authorList>
    </citation>
    <scope>NUCLEOTIDE SEQUENCE [LARGE SCALE GENOMIC DNA]</scope>
    <source>
        <strain evidence="2 4">CCBAU 53426</strain>
    </source>
</reference>
<protein>
    <submittedName>
        <fullName evidence="1">Uncharacterized protein</fullName>
    </submittedName>
</protein>
<gene>
    <name evidence="2" type="ORF">EAS56_34290</name>
    <name evidence="1" type="ORF">XH91_25765</name>
</gene>
<accession>A0AAE5X4B2</accession>
<dbReference type="KEGG" id="bgz:XH91_25765"/>
<dbReference type="EMBL" id="RDQZ01000044">
    <property type="protein sequence ID" value="RXH06414.1"/>
    <property type="molecule type" value="Genomic_DNA"/>
</dbReference>
<dbReference type="Proteomes" id="UP000290401">
    <property type="component" value="Unassembled WGS sequence"/>
</dbReference>
<keyword evidence="4" id="KW-1185">Reference proteome</keyword>
<sequence>MVEKHITTPPNVIDLTSYRQVVASGKAPSLSARMCRHCGAPLLDGENDDDCSTAFNAAAAPNAATLGLRERSRRIRLD</sequence>
<evidence type="ECO:0000313" key="3">
    <source>
        <dbReference type="Proteomes" id="UP000288972"/>
    </source>
</evidence>
<dbReference type="EMBL" id="CP030053">
    <property type="protein sequence ID" value="QAU48423.1"/>
    <property type="molecule type" value="Genomic_DNA"/>
</dbReference>
<reference evidence="1 3" key="1">
    <citation type="submission" date="2018-06" db="EMBL/GenBank/DDBJ databases">
        <title>Comparative genomics of rhizobia nodulating Arachis hypogaea in China.</title>
        <authorList>
            <person name="Li Y."/>
        </authorList>
    </citation>
    <scope>NUCLEOTIDE SEQUENCE [LARGE SCALE GENOMIC DNA]</scope>
    <source>
        <strain evidence="1 3">CCBAU 51670</strain>
    </source>
</reference>
<organism evidence="1 3">
    <name type="scientific">Bradyrhizobium guangzhouense</name>
    <dbReference type="NCBI Taxonomy" id="1325095"/>
    <lineage>
        <taxon>Bacteria</taxon>
        <taxon>Pseudomonadati</taxon>
        <taxon>Pseudomonadota</taxon>
        <taxon>Alphaproteobacteria</taxon>
        <taxon>Hyphomicrobiales</taxon>
        <taxon>Nitrobacteraceae</taxon>
        <taxon>Bradyrhizobium</taxon>
    </lineage>
</organism>
<dbReference type="Proteomes" id="UP000288972">
    <property type="component" value="Chromosome"/>
</dbReference>
<dbReference type="RefSeq" id="WP_128953182.1">
    <property type="nucleotide sequence ID" value="NZ_CP030053.1"/>
</dbReference>